<dbReference type="EMBL" id="JAUOEK010000077">
    <property type="protein sequence ID" value="MDO5969565.1"/>
    <property type="molecule type" value="Genomic_DNA"/>
</dbReference>
<dbReference type="Gene3D" id="1.10.260.40">
    <property type="entry name" value="lambda repressor-like DNA-binding domains"/>
    <property type="match status" value="1"/>
</dbReference>
<dbReference type="InterPro" id="IPR010982">
    <property type="entry name" value="Lambda_DNA-bd_dom_sf"/>
</dbReference>
<name>A0ABT8W8W3_9FLAO</name>
<reference evidence="2" key="1">
    <citation type="submission" date="2023-07" db="EMBL/GenBank/DDBJ databases">
        <title>Two novel species in the genus Flavivirga.</title>
        <authorList>
            <person name="Kwon K."/>
        </authorList>
    </citation>
    <scope>NUCLEOTIDE SEQUENCE</scope>
    <source>
        <strain evidence="2">KCTC 52353</strain>
    </source>
</reference>
<evidence type="ECO:0000313" key="2">
    <source>
        <dbReference type="EMBL" id="MDO5969565.1"/>
    </source>
</evidence>
<dbReference type="SMART" id="SM00530">
    <property type="entry name" value="HTH_XRE"/>
    <property type="match status" value="1"/>
</dbReference>
<dbReference type="PROSITE" id="PS50943">
    <property type="entry name" value="HTH_CROC1"/>
    <property type="match status" value="1"/>
</dbReference>
<feature type="domain" description="HTH cro/C1-type" evidence="1">
    <location>
        <begin position="8"/>
        <end position="62"/>
    </location>
</feature>
<dbReference type="SUPFAM" id="SSF47413">
    <property type="entry name" value="lambda repressor-like DNA-binding domains"/>
    <property type="match status" value="1"/>
</dbReference>
<dbReference type="InterPro" id="IPR001387">
    <property type="entry name" value="Cro/C1-type_HTH"/>
</dbReference>
<sequence length="72" mass="8435">MDKKFNRLKEILVREEVSQKDLAKKLGKNEHTVSNWCINKSQPHLKDLYRIAEILKVSVCDLLIPEQDNKSD</sequence>
<dbReference type="Pfam" id="PF01381">
    <property type="entry name" value="HTH_3"/>
    <property type="match status" value="1"/>
</dbReference>
<dbReference type="RefSeq" id="WP_303277260.1">
    <property type="nucleotide sequence ID" value="NZ_JAUOEK010000077.1"/>
</dbReference>
<evidence type="ECO:0000313" key="3">
    <source>
        <dbReference type="Proteomes" id="UP001176883"/>
    </source>
</evidence>
<gene>
    <name evidence="2" type="ORF">Q4Q35_07085</name>
</gene>
<accession>A0ABT8W8W3</accession>
<organism evidence="2 3">
    <name type="scientific">Flavivirga aquimarina</name>
    <dbReference type="NCBI Taxonomy" id="2027862"/>
    <lineage>
        <taxon>Bacteria</taxon>
        <taxon>Pseudomonadati</taxon>
        <taxon>Bacteroidota</taxon>
        <taxon>Flavobacteriia</taxon>
        <taxon>Flavobacteriales</taxon>
        <taxon>Flavobacteriaceae</taxon>
        <taxon>Flavivirga</taxon>
    </lineage>
</organism>
<protein>
    <submittedName>
        <fullName evidence="2">Helix-turn-helix transcriptional regulator</fullName>
    </submittedName>
</protein>
<proteinExistence type="predicted"/>
<comment type="caution">
    <text evidence="2">The sequence shown here is derived from an EMBL/GenBank/DDBJ whole genome shotgun (WGS) entry which is preliminary data.</text>
</comment>
<dbReference type="CDD" id="cd00093">
    <property type="entry name" value="HTH_XRE"/>
    <property type="match status" value="1"/>
</dbReference>
<keyword evidence="3" id="KW-1185">Reference proteome</keyword>
<evidence type="ECO:0000259" key="1">
    <source>
        <dbReference type="PROSITE" id="PS50943"/>
    </source>
</evidence>
<dbReference type="Proteomes" id="UP001176883">
    <property type="component" value="Unassembled WGS sequence"/>
</dbReference>